<accession>A0ABS7F1J3</accession>
<dbReference type="InterPro" id="IPR009506">
    <property type="entry name" value="YjiS-like"/>
</dbReference>
<sequence length="67" mass="7894">MRERAARGTWRGFLVRMLRAIESRRQLAAMDDRMLSDIGLSRADALHEADRRSWDLAPRRRDRDGRA</sequence>
<reference evidence="2 3" key="1">
    <citation type="submission" date="2021-08" db="EMBL/GenBank/DDBJ databases">
        <title>Caldovatus sediminis gen. nov., sp. nov., a moderately thermophilic bacterium isolated from a hot spring.</title>
        <authorList>
            <person name="Hu C.-J."/>
            <person name="Li W.-J."/>
            <person name="Xian W.-D."/>
        </authorList>
    </citation>
    <scope>NUCLEOTIDE SEQUENCE [LARGE SCALE GENOMIC DNA]</scope>
    <source>
        <strain evidence="2 3">SYSU G05006</strain>
    </source>
</reference>
<gene>
    <name evidence="2" type="ORF">K1J50_08000</name>
</gene>
<name>A0ABS7F1J3_9PROT</name>
<evidence type="ECO:0000259" key="1">
    <source>
        <dbReference type="Pfam" id="PF06568"/>
    </source>
</evidence>
<feature type="domain" description="YjiS-like" evidence="1">
    <location>
        <begin position="16"/>
        <end position="45"/>
    </location>
</feature>
<evidence type="ECO:0000313" key="3">
    <source>
        <dbReference type="Proteomes" id="UP001519924"/>
    </source>
</evidence>
<proteinExistence type="predicted"/>
<protein>
    <submittedName>
        <fullName evidence="2">DUF1127 domain-containing protein</fullName>
    </submittedName>
</protein>
<evidence type="ECO:0000313" key="2">
    <source>
        <dbReference type="EMBL" id="MBW8269429.1"/>
    </source>
</evidence>
<dbReference type="Proteomes" id="UP001519924">
    <property type="component" value="Unassembled WGS sequence"/>
</dbReference>
<organism evidence="2 3">
    <name type="scientific">Caldovatus aquaticus</name>
    <dbReference type="NCBI Taxonomy" id="2865671"/>
    <lineage>
        <taxon>Bacteria</taxon>
        <taxon>Pseudomonadati</taxon>
        <taxon>Pseudomonadota</taxon>
        <taxon>Alphaproteobacteria</taxon>
        <taxon>Acetobacterales</taxon>
        <taxon>Roseomonadaceae</taxon>
        <taxon>Caldovatus</taxon>
    </lineage>
</organism>
<dbReference type="EMBL" id="JAHZUY010000014">
    <property type="protein sequence ID" value="MBW8269429.1"/>
    <property type="molecule type" value="Genomic_DNA"/>
</dbReference>
<keyword evidence="3" id="KW-1185">Reference proteome</keyword>
<comment type="caution">
    <text evidence="2">The sequence shown here is derived from an EMBL/GenBank/DDBJ whole genome shotgun (WGS) entry which is preliminary data.</text>
</comment>
<dbReference type="Pfam" id="PF06568">
    <property type="entry name" value="YjiS-like"/>
    <property type="match status" value="1"/>
</dbReference>